<feature type="domain" description="Phosphatidic acid phosphatase type 2/haloperoxidase" evidence="2">
    <location>
        <begin position="78"/>
        <end position="190"/>
    </location>
</feature>
<dbReference type="InterPro" id="IPR036938">
    <property type="entry name" value="PAP2/HPO_sf"/>
</dbReference>
<keyword evidence="4" id="KW-1185">Reference proteome</keyword>
<feature type="transmembrane region" description="Helical" evidence="1">
    <location>
        <begin position="77"/>
        <end position="95"/>
    </location>
</feature>
<proteinExistence type="predicted"/>
<evidence type="ECO:0000256" key="1">
    <source>
        <dbReference type="SAM" id="Phobius"/>
    </source>
</evidence>
<keyword evidence="1" id="KW-0812">Transmembrane</keyword>
<name>A0A8J3JBX8_9ACTN</name>
<dbReference type="SUPFAM" id="SSF48317">
    <property type="entry name" value="Acid phosphatase/Vanadium-dependent haloperoxidase"/>
    <property type="match status" value="1"/>
</dbReference>
<dbReference type="PANTHER" id="PTHR14969:SF13">
    <property type="entry name" value="AT30094P"/>
    <property type="match status" value="1"/>
</dbReference>
<keyword evidence="1" id="KW-0472">Membrane</keyword>
<sequence length="215" mass="23520">MEATLVVVFAALTVLLSRSGPLTAADVWLRDVADAHRPTVAYWVARVVNLLGNGGWVMTVTLLVSLLLAWRRRTVRPVFPAAAAAVLTAVVIEPLKRLTARPAPHYRGPVELFTVPGRESYPSGHLVNTVVWFGVLALLLAPYLAPRARRALAVLPSVLVLVSTVYLGFHWLTDDIAGLALGLLLLRVICRVPWSDVPLSRRLEAVPQPAERPWP</sequence>
<dbReference type="AlphaFoldDB" id="A0A8J3JBX8"/>
<comment type="caution">
    <text evidence="3">The sequence shown here is derived from an EMBL/GenBank/DDBJ whole genome shotgun (WGS) entry which is preliminary data.</text>
</comment>
<dbReference type="SMART" id="SM00014">
    <property type="entry name" value="acidPPc"/>
    <property type="match status" value="1"/>
</dbReference>
<dbReference type="PANTHER" id="PTHR14969">
    <property type="entry name" value="SPHINGOSINE-1-PHOSPHATE PHOSPHOHYDROLASE"/>
    <property type="match status" value="1"/>
</dbReference>
<organism evidence="3 4">
    <name type="scientific">Actinocatenispora rupis</name>
    <dbReference type="NCBI Taxonomy" id="519421"/>
    <lineage>
        <taxon>Bacteria</taxon>
        <taxon>Bacillati</taxon>
        <taxon>Actinomycetota</taxon>
        <taxon>Actinomycetes</taxon>
        <taxon>Micromonosporales</taxon>
        <taxon>Micromonosporaceae</taxon>
        <taxon>Actinocatenispora</taxon>
    </lineage>
</organism>
<evidence type="ECO:0000313" key="3">
    <source>
        <dbReference type="EMBL" id="GID13707.1"/>
    </source>
</evidence>
<reference evidence="3" key="1">
    <citation type="submission" date="2021-01" db="EMBL/GenBank/DDBJ databases">
        <title>Whole genome shotgun sequence of Actinocatenispora rupis NBRC 107355.</title>
        <authorList>
            <person name="Komaki H."/>
            <person name="Tamura T."/>
        </authorList>
    </citation>
    <scope>NUCLEOTIDE SEQUENCE</scope>
    <source>
        <strain evidence="3">NBRC 107355</strain>
    </source>
</reference>
<dbReference type="EMBL" id="BOMB01000026">
    <property type="protein sequence ID" value="GID13707.1"/>
    <property type="molecule type" value="Genomic_DNA"/>
</dbReference>
<dbReference type="Pfam" id="PF01569">
    <property type="entry name" value="PAP2"/>
    <property type="match status" value="1"/>
</dbReference>
<dbReference type="Gene3D" id="1.20.144.10">
    <property type="entry name" value="Phosphatidic acid phosphatase type 2/haloperoxidase"/>
    <property type="match status" value="1"/>
</dbReference>
<dbReference type="RefSeq" id="WP_239076879.1">
    <property type="nucleotide sequence ID" value="NZ_BAAAZM010000020.1"/>
</dbReference>
<accession>A0A8J3JBX8</accession>
<protein>
    <recommendedName>
        <fullName evidence="2">Phosphatidic acid phosphatase type 2/haloperoxidase domain-containing protein</fullName>
    </recommendedName>
</protein>
<feature type="transmembrane region" description="Helical" evidence="1">
    <location>
        <begin position="126"/>
        <end position="145"/>
    </location>
</feature>
<evidence type="ECO:0000259" key="2">
    <source>
        <dbReference type="SMART" id="SM00014"/>
    </source>
</evidence>
<keyword evidence="1" id="KW-1133">Transmembrane helix</keyword>
<dbReference type="InterPro" id="IPR000326">
    <property type="entry name" value="PAP2/HPO"/>
</dbReference>
<dbReference type="Proteomes" id="UP000612808">
    <property type="component" value="Unassembled WGS sequence"/>
</dbReference>
<gene>
    <name evidence="3" type="ORF">Aru02nite_45960</name>
</gene>
<feature type="transmembrane region" description="Helical" evidence="1">
    <location>
        <begin position="152"/>
        <end position="170"/>
    </location>
</feature>
<feature type="transmembrane region" description="Helical" evidence="1">
    <location>
        <begin position="48"/>
        <end position="70"/>
    </location>
</feature>
<evidence type="ECO:0000313" key="4">
    <source>
        <dbReference type="Proteomes" id="UP000612808"/>
    </source>
</evidence>